<keyword evidence="10" id="KW-0963">Cytoplasm</keyword>
<evidence type="ECO:0000313" key="12">
    <source>
        <dbReference type="EMBL" id="CTQ69844.1"/>
    </source>
</evidence>
<evidence type="ECO:0000256" key="8">
    <source>
        <dbReference type="ARBA" id="ARBA00023160"/>
    </source>
</evidence>
<name>A0A0M7A889_9HYPH</name>
<comment type="pathway">
    <text evidence="1 10">Lipid metabolism; malonyl-CoA biosynthesis; malonyl-CoA from acetyl-CoA: step 1/1.</text>
</comment>
<dbReference type="GO" id="GO:0009317">
    <property type="term" value="C:acetyl-CoA carboxylase complex"/>
    <property type="evidence" value="ECO:0007669"/>
    <property type="project" value="InterPro"/>
</dbReference>
<evidence type="ECO:0000256" key="7">
    <source>
        <dbReference type="ARBA" id="ARBA00023098"/>
    </source>
</evidence>
<protein>
    <recommendedName>
        <fullName evidence="10">Acetyl-coenzyme A carboxylase carboxyl transferase subunit alpha</fullName>
        <shortName evidence="10">ACCase subunit alpha</shortName>
        <shortName evidence="10">Acetyl-CoA carboxylase carboxyltransferase subunit alpha</shortName>
        <ecNumber evidence="10">2.1.3.15</ecNumber>
    </recommendedName>
</protein>
<comment type="subcellular location">
    <subcellularLocation>
        <location evidence="10">Cytoplasm</location>
    </subcellularLocation>
</comment>
<comment type="subunit">
    <text evidence="10">Acetyl-CoA carboxylase is a heterohexamer composed of biotin carboxyl carrier protein (AccB), biotin carboxylase (AccC) and two subunits each of ACCase subunit alpha (AccA) and ACCase subunit beta (AccD).</text>
</comment>
<comment type="catalytic activity">
    <reaction evidence="9 10">
        <text>N(6)-carboxybiotinyl-L-lysyl-[protein] + acetyl-CoA = N(6)-biotinyl-L-lysyl-[protein] + malonyl-CoA</text>
        <dbReference type="Rhea" id="RHEA:54728"/>
        <dbReference type="Rhea" id="RHEA-COMP:10505"/>
        <dbReference type="Rhea" id="RHEA-COMP:10506"/>
        <dbReference type="ChEBI" id="CHEBI:57288"/>
        <dbReference type="ChEBI" id="CHEBI:57384"/>
        <dbReference type="ChEBI" id="CHEBI:83144"/>
        <dbReference type="ChEBI" id="CHEBI:83145"/>
        <dbReference type="EC" id="2.1.3.15"/>
    </reaction>
</comment>
<dbReference type="InterPro" id="IPR011763">
    <property type="entry name" value="COA_CT_C"/>
</dbReference>
<dbReference type="EC" id="2.1.3.15" evidence="10"/>
<evidence type="ECO:0000313" key="13">
    <source>
        <dbReference type="Proteomes" id="UP000053235"/>
    </source>
</evidence>
<dbReference type="PANTHER" id="PTHR42853:SF3">
    <property type="entry name" value="ACETYL-COENZYME A CARBOXYLASE CARBOXYL TRANSFERASE SUBUNIT ALPHA, CHLOROPLASTIC"/>
    <property type="match status" value="1"/>
</dbReference>
<evidence type="ECO:0000256" key="4">
    <source>
        <dbReference type="ARBA" id="ARBA00022741"/>
    </source>
</evidence>
<evidence type="ECO:0000256" key="10">
    <source>
        <dbReference type="HAMAP-Rule" id="MF_00823"/>
    </source>
</evidence>
<evidence type="ECO:0000259" key="11">
    <source>
        <dbReference type="PROSITE" id="PS50989"/>
    </source>
</evidence>
<dbReference type="Pfam" id="PF03255">
    <property type="entry name" value="ACCA"/>
    <property type="match status" value="1"/>
</dbReference>
<dbReference type="PRINTS" id="PR01069">
    <property type="entry name" value="ACCCTRFRASEA"/>
</dbReference>
<dbReference type="NCBIfam" id="NF004344">
    <property type="entry name" value="PRK05724.1"/>
    <property type="match status" value="1"/>
</dbReference>
<feature type="domain" description="CoA carboxyltransferase C-terminal" evidence="11">
    <location>
        <begin position="62"/>
        <end position="323"/>
    </location>
</feature>
<dbReference type="HAMAP" id="MF_00823">
    <property type="entry name" value="AcetylCoA_CT_alpha"/>
    <property type="match status" value="1"/>
</dbReference>
<evidence type="ECO:0000256" key="6">
    <source>
        <dbReference type="ARBA" id="ARBA00022840"/>
    </source>
</evidence>
<dbReference type="NCBIfam" id="TIGR00513">
    <property type="entry name" value="accA"/>
    <property type="match status" value="1"/>
</dbReference>
<keyword evidence="7 10" id="KW-0443">Lipid metabolism</keyword>
<dbReference type="Gene3D" id="3.90.226.10">
    <property type="entry name" value="2-enoyl-CoA Hydratase, Chain A, domain 1"/>
    <property type="match status" value="1"/>
</dbReference>
<evidence type="ECO:0000256" key="9">
    <source>
        <dbReference type="ARBA" id="ARBA00049152"/>
    </source>
</evidence>
<accession>A0A0M7A889</accession>
<comment type="similarity">
    <text evidence="10">Belongs to the AccA family.</text>
</comment>
<evidence type="ECO:0000256" key="1">
    <source>
        <dbReference type="ARBA" id="ARBA00004956"/>
    </source>
</evidence>
<dbReference type="Proteomes" id="UP000053235">
    <property type="component" value="Unassembled WGS sequence"/>
</dbReference>
<sequence>MPMGHLCSRFLIFGSAESCGSDMFQVSEYMHSYLEFEKPVADIEGKIQELRALAAEDGEAVHVESEIDRLKTKSAQTLKDIYAKLTPWQKTLVARHPDRPHAIEYITGLIEDFTPLAGDRNFAEDHALVAGIGRFRGQSVAVLGQEKGHDTETRLKHNFGMVRPEGYRKAVRVMEMAERFGLPLISFVDTSGAYPGRGAEERGQSEAIARSTDAGLGLGTPSVAVVIGEGGSGGAIAVATANKVLMMEHAIYSVISPEGAASILWRDSAKAQDAATALKITAQDLKQLGVIDSIVDEPVGGAHRAREIVIDTAGSAIEEELKHLAGLSADQLRKQRREKFIAIGRTLS</sequence>
<organism evidence="12 13">
    <name type="scientific">Roseibium alexandrii</name>
    <dbReference type="NCBI Taxonomy" id="388408"/>
    <lineage>
        <taxon>Bacteria</taxon>
        <taxon>Pseudomonadati</taxon>
        <taxon>Pseudomonadota</taxon>
        <taxon>Alphaproteobacteria</taxon>
        <taxon>Hyphomicrobiales</taxon>
        <taxon>Stappiaceae</taxon>
        <taxon>Roseibium</taxon>
    </lineage>
</organism>
<evidence type="ECO:0000256" key="2">
    <source>
        <dbReference type="ARBA" id="ARBA00022516"/>
    </source>
</evidence>
<dbReference type="PANTHER" id="PTHR42853">
    <property type="entry name" value="ACETYL-COENZYME A CARBOXYLASE CARBOXYL TRANSFERASE SUBUNIT ALPHA"/>
    <property type="match status" value="1"/>
</dbReference>
<reference evidence="13" key="1">
    <citation type="submission" date="2015-07" db="EMBL/GenBank/DDBJ databases">
        <authorList>
            <person name="Rodrigo-Torres Lidia"/>
            <person name="Arahal R.David."/>
        </authorList>
    </citation>
    <scope>NUCLEOTIDE SEQUENCE [LARGE SCALE GENOMIC DNA]</scope>
    <source>
        <strain evidence="13">CECT 5112</strain>
    </source>
</reference>
<evidence type="ECO:0000256" key="3">
    <source>
        <dbReference type="ARBA" id="ARBA00022679"/>
    </source>
</evidence>
<gene>
    <name evidence="10 12" type="primary">accA</name>
    <name evidence="12" type="ORF">LAX5112_02276</name>
</gene>
<dbReference type="GO" id="GO:0005524">
    <property type="term" value="F:ATP binding"/>
    <property type="evidence" value="ECO:0007669"/>
    <property type="project" value="UniProtKB-KW"/>
</dbReference>
<keyword evidence="4 10" id="KW-0547">Nucleotide-binding</keyword>
<dbReference type="GO" id="GO:0003989">
    <property type="term" value="F:acetyl-CoA carboxylase activity"/>
    <property type="evidence" value="ECO:0007669"/>
    <property type="project" value="InterPro"/>
</dbReference>
<keyword evidence="5 10" id="KW-0276">Fatty acid metabolism</keyword>
<dbReference type="GO" id="GO:0016743">
    <property type="term" value="F:carboxyl- or carbamoyltransferase activity"/>
    <property type="evidence" value="ECO:0007669"/>
    <property type="project" value="UniProtKB-UniRule"/>
</dbReference>
<keyword evidence="12" id="KW-0436">Ligase</keyword>
<keyword evidence="8 10" id="KW-0275">Fatty acid biosynthesis</keyword>
<dbReference type="PROSITE" id="PS50989">
    <property type="entry name" value="COA_CT_CTER"/>
    <property type="match status" value="1"/>
</dbReference>
<proteinExistence type="inferred from homology"/>
<dbReference type="STRING" id="388408.LAX5112_02276"/>
<dbReference type="InterPro" id="IPR029045">
    <property type="entry name" value="ClpP/crotonase-like_dom_sf"/>
</dbReference>
<dbReference type="GO" id="GO:0006633">
    <property type="term" value="P:fatty acid biosynthetic process"/>
    <property type="evidence" value="ECO:0007669"/>
    <property type="project" value="UniProtKB-KW"/>
</dbReference>
<dbReference type="AlphaFoldDB" id="A0A0M7A889"/>
<comment type="function">
    <text evidence="10">Component of the acetyl coenzyme A carboxylase (ACC) complex. First, biotin carboxylase catalyzes the carboxylation of biotin on its carrier protein (BCCP) and then the CO(2) group is transferred by the carboxyltransferase to acetyl-CoA to form malonyl-CoA.</text>
</comment>
<dbReference type="EMBL" id="CXWD01000007">
    <property type="protein sequence ID" value="CTQ69844.1"/>
    <property type="molecule type" value="Genomic_DNA"/>
</dbReference>
<evidence type="ECO:0000256" key="5">
    <source>
        <dbReference type="ARBA" id="ARBA00022832"/>
    </source>
</evidence>
<keyword evidence="2 10" id="KW-0444">Lipid biosynthesis</keyword>
<dbReference type="SUPFAM" id="SSF52096">
    <property type="entry name" value="ClpP/crotonase"/>
    <property type="match status" value="1"/>
</dbReference>
<dbReference type="NCBIfam" id="NF041504">
    <property type="entry name" value="AccA_sub"/>
    <property type="match status" value="1"/>
</dbReference>
<dbReference type="InterPro" id="IPR001095">
    <property type="entry name" value="Acetyl_CoA_COase_a_su"/>
</dbReference>
<keyword evidence="13" id="KW-1185">Reference proteome</keyword>
<dbReference type="GO" id="GO:2001295">
    <property type="term" value="P:malonyl-CoA biosynthetic process"/>
    <property type="evidence" value="ECO:0007669"/>
    <property type="project" value="UniProtKB-UniRule"/>
</dbReference>
<keyword evidence="6 10" id="KW-0067">ATP-binding</keyword>
<keyword evidence="3 10" id="KW-0808">Transferase</keyword>
<dbReference type="UniPathway" id="UPA00655">
    <property type="reaction ID" value="UER00711"/>
</dbReference>